<evidence type="ECO:0000259" key="7">
    <source>
        <dbReference type="PROSITE" id="PS52029"/>
    </source>
</evidence>
<evidence type="ECO:0000313" key="8">
    <source>
        <dbReference type="EMBL" id="CAB4708245.1"/>
    </source>
</evidence>
<evidence type="ECO:0000313" key="12">
    <source>
        <dbReference type="EMBL" id="CAB5016477.1"/>
    </source>
</evidence>
<keyword evidence="3" id="KW-0133">Cell shape</keyword>
<dbReference type="CDD" id="cd16913">
    <property type="entry name" value="YkuD_like"/>
    <property type="match status" value="1"/>
</dbReference>
<dbReference type="UniPathway" id="UPA00219"/>
<dbReference type="PANTHER" id="PTHR30582:SF2">
    <property type="entry name" value="L,D-TRANSPEPTIDASE YCIB-RELATED"/>
    <property type="match status" value="1"/>
</dbReference>
<dbReference type="AlphaFoldDB" id="A0A6J6V2C2"/>
<dbReference type="GO" id="GO:0071555">
    <property type="term" value="P:cell wall organization"/>
    <property type="evidence" value="ECO:0007669"/>
    <property type="project" value="UniProtKB-KW"/>
</dbReference>
<dbReference type="InterPro" id="IPR036366">
    <property type="entry name" value="PGBDSf"/>
</dbReference>
<dbReference type="InterPro" id="IPR002477">
    <property type="entry name" value="Peptidoglycan-bd-like"/>
</dbReference>
<feature type="region of interest" description="Disordered" evidence="6">
    <location>
        <begin position="323"/>
        <end position="344"/>
    </location>
</feature>
<dbReference type="EMBL" id="CAFBPS010000001">
    <property type="protein sequence ID" value="CAB5016477.1"/>
    <property type="molecule type" value="Genomic_DNA"/>
</dbReference>
<accession>A0A6J6V2C2</accession>
<dbReference type="GO" id="GO:0016740">
    <property type="term" value="F:transferase activity"/>
    <property type="evidence" value="ECO:0007669"/>
    <property type="project" value="UniProtKB-KW"/>
</dbReference>
<evidence type="ECO:0000256" key="6">
    <source>
        <dbReference type="SAM" id="MobiDB-lite"/>
    </source>
</evidence>
<dbReference type="SUPFAM" id="SSF47090">
    <property type="entry name" value="PGBD-like"/>
    <property type="match status" value="1"/>
</dbReference>
<evidence type="ECO:0000256" key="1">
    <source>
        <dbReference type="ARBA" id="ARBA00004752"/>
    </source>
</evidence>
<name>A0A6J6V2C2_9ZZZZ</name>
<dbReference type="EMBL" id="CAFBLJ010000023">
    <property type="protein sequence ID" value="CAB4864099.1"/>
    <property type="molecule type" value="Genomic_DNA"/>
</dbReference>
<evidence type="ECO:0000313" key="10">
    <source>
        <dbReference type="EMBL" id="CAB4864099.1"/>
    </source>
</evidence>
<evidence type="ECO:0000256" key="5">
    <source>
        <dbReference type="ARBA" id="ARBA00023316"/>
    </source>
</evidence>
<organism evidence="9">
    <name type="scientific">freshwater metagenome</name>
    <dbReference type="NCBI Taxonomy" id="449393"/>
    <lineage>
        <taxon>unclassified sequences</taxon>
        <taxon>metagenomes</taxon>
        <taxon>ecological metagenomes</taxon>
    </lineage>
</organism>
<evidence type="ECO:0000256" key="3">
    <source>
        <dbReference type="ARBA" id="ARBA00022960"/>
    </source>
</evidence>
<keyword evidence="4" id="KW-0573">Peptidoglycan synthesis</keyword>
<dbReference type="Gene3D" id="2.40.440.10">
    <property type="entry name" value="L,D-transpeptidase catalytic domain-like"/>
    <property type="match status" value="1"/>
</dbReference>
<dbReference type="EMBL" id="CAFBMF010000025">
    <property type="protein sequence ID" value="CAB4894385.1"/>
    <property type="molecule type" value="Genomic_DNA"/>
</dbReference>
<comment type="pathway">
    <text evidence="1">Cell wall biogenesis; peptidoglycan biosynthesis.</text>
</comment>
<dbReference type="PANTHER" id="PTHR30582">
    <property type="entry name" value="L,D-TRANSPEPTIDASE"/>
    <property type="match status" value="1"/>
</dbReference>
<dbReference type="Pfam" id="PF01471">
    <property type="entry name" value="PG_binding_1"/>
    <property type="match status" value="1"/>
</dbReference>
<sequence>MQQWTPAIAAAAILSAVILVGVLASKDSTSTDGPNDSTTTIVQIVTPSSTAPITKLPLTQTYGRGAAGPEIKLIQDRLIELKFDPGVADGAFGERTQQAVWAFEKLVMGVPRDQVTGKVTPEMWSRMQDPLLILPRRPDATPDHTEIYLPEQVLIVFHADTPVLVTHIASGTNEEWCEEVTISPGEQDNETGTEAIKKGVCGLSWTPGGVYKFYRMVVGRRESQLGGMYNPVYFNKGIAIHGAKEVPDHPASHGCIRIPMHISDYFQSLVAKGDQVFVFDGVKDPEAYGAQPPRFNWVDPSYTTTTTTTTAAPVVTLPPTTLAPVTTPVTTTTTSTTTTTAPAA</sequence>
<dbReference type="Gene3D" id="1.10.101.10">
    <property type="entry name" value="PGBD-like superfamily/PGBD"/>
    <property type="match status" value="1"/>
</dbReference>
<dbReference type="GO" id="GO:0018104">
    <property type="term" value="P:peptidoglycan-protein cross-linking"/>
    <property type="evidence" value="ECO:0007669"/>
    <property type="project" value="TreeGrafter"/>
</dbReference>
<dbReference type="EMBL" id="CAEZZP010000017">
    <property type="protein sequence ID" value="CAB4765734.1"/>
    <property type="molecule type" value="Genomic_DNA"/>
</dbReference>
<dbReference type="InterPro" id="IPR005490">
    <property type="entry name" value="LD_TPept_cat_dom"/>
</dbReference>
<evidence type="ECO:0000313" key="9">
    <source>
        <dbReference type="EMBL" id="CAB4765734.1"/>
    </source>
</evidence>
<dbReference type="GO" id="GO:0071972">
    <property type="term" value="F:peptidoglycan L,D-transpeptidase activity"/>
    <property type="evidence" value="ECO:0007669"/>
    <property type="project" value="TreeGrafter"/>
</dbReference>
<proteinExistence type="predicted"/>
<feature type="domain" description="L,D-TPase catalytic" evidence="7">
    <location>
        <begin position="166"/>
        <end position="279"/>
    </location>
</feature>
<dbReference type="SUPFAM" id="SSF141523">
    <property type="entry name" value="L,D-transpeptidase catalytic domain-like"/>
    <property type="match status" value="1"/>
</dbReference>
<dbReference type="EMBL" id="CAEZYH010000004">
    <property type="protein sequence ID" value="CAB4708245.1"/>
    <property type="molecule type" value="Genomic_DNA"/>
</dbReference>
<keyword evidence="5" id="KW-0961">Cell wall biogenesis/degradation</keyword>
<keyword evidence="2" id="KW-0808">Transferase</keyword>
<evidence type="ECO:0000256" key="4">
    <source>
        <dbReference type="ARBA" id="ARBA00022984"/>
    </source>
</evidence>
<dbReference type="GO" id="GO:0008360">
    <property type="term" value="P:regulation of cell shape"/>
    <property type="evidence" value="ECO:0007669"/>
    <property type="project" value="UniProtKB-KW"/>
</dbReference>
<dbReference type="PROSITE" id="PS52029">
    <property type="entry name" value="LD_TPASE"/>
    <property type="match status" value="1"/>
</dbReference>
<dbReference type="InterPro" id="IPR050979">
    <property type="entry name" value="LD-transpeptidase"/>
</dbReference>
<dbReference type="Pfam" id="PF03734">
    <property type="entry name" value="YkuD"/>
    <property type="match status" value="1"/>
</dbReference>
<dbReference type="InterPro" id="IPR036365">
    <property type="entry name" value="PGBD-like_sf"/>
</dbReference>
<evidence type="ECO:0000313" key="11">
    <source>
        <dbReference type="EMBL" id="CAB4894385.1"/>
    </source>
</evidence>
<protein>
    <submittedName>
        <fullName evidence="9">Unannotated protein</fullName>
    </submittedName>
</protein>
<evidence type="ECO:0000256" key="2">
    <source>
        <dbReference type="ARBA" id="ARBA00022679"/>
    </source>
</evidence>
<dbReference type="InterPro" id="IPR038063">
    <property type="entry name" value="Transpep_catalytic_dom"/>
</dbReference>
<dbReference type="GO" id="GO:0005576">
    <property type="term" value="C:extracellular region"/>
    <property type="evidence" value="ECO:0007669"/>
    <property type="project" value="TreeGrafter"/>
</dbReference>
<reference evidence="9" key="1">
    <citation type="submission" date="2020-05" db="EMBL/GenBank/DDBJ databases">
        <authorList>
            <person name="Chiriac C."/>
            <person name="Salcher M."/>
            <person name="Ghai R."/>
            <person name="Kavagutti S V."/>
        </authorList>
    </citation>
    <scope>NUCLEOTIDE SEQUENCE</scope>
</reference>
<gene>
    <name evidence="8" type="ORF">UFOPK2658_00231</name>
    <name evidence="9" type="ORF">UFOPK2880_00470</name>
    <name evidence="10" type="ORF">UFOPK3304_00625</name>
    <name evidence="11" type="ORF">UFOPK3494_00585</name>
    <name evidence="12" type="ORF">UFOPK4134_00007</name>
</gene>